<accession>A0A5A7SKW2</accession>
<organism evidence="1 2">
    <name type="scientific">Cucumis melo var. makuwa</name>
    <name type="common">Oriental melon</name>
    <dbReference type="NCBI Taxonomy" id="1194695"/>
    <lineage>
        <taxon>Eukaryota</taxon>
        <taxon>Viridiplantae</taxon>
        <taxon>Streptophyta</taxon>
        <taxon>Embryophyta</taxon>
        <taxon>Tracheophyta</taxon>
        <taxon>Spermatophyta</taxon>
        <taxon>Magnoliopsida</taxon>
        <taxon>eudicotyledons</taxon>
        <taxon>Gunneridae</taxon>
        <taxon>Pentapetalae</taxon>
        <taxon>rosids</taxon>
        <taxon>fabids</taxon>
        <taxon>Cucurbitales</taxon>
        <taxon>Cucurbitaceae</taxon>
        <taxon>Benincaseae</taxon>
        <taxon>Cucumis</taxon>
    </lineage>
</organism>
<reference evidence="1 2" key="1">
    <citation type="submission" date="2019-08" db="EMBL/GenBank/DDBJ databases">
        <title>Draft genome sequences of two oriental melons (Cucumis melo L. var makuwa).</title>
        <authorList>
            <person name="Kwon S.-Y."/>
        </authorList>
    </citation>
    <scope>NUCLEOTIDE SEQUENCE [LARGE SCALE GENOMIC DNA]</scope>
    <source>
        <strain evidence="2">cv. SW 3</strain>
        <tissue evidence="1">Leaf</tissue>
    </source>
</reference>
<protein>
    <submittedName>
        <fullName evidence="1">Gag-pro-like protein</fullName>
    </submittedName>
</protein>
<sequence>MNVPQSQTTQHYVPTNLLYVVPPIVPGIEHLEAYAKIQDMGQNENTPAKKKLDVLEERLRAIKGIDVYGNIDATQLCLVPGLIIPAKFKVP</sequence>
<evidence type="ECO:0000313" key="2">
    <source>
        <dbReference type="Proteomes" id="UP000321393"/>
    </source>
</evidence>
<name>A0A5A7SKW2_CUCMM</name>
<evidence type="ECO:0000313" key="1">
    <source>
        <dbReference type="EMBL" id="KAA0025889.1"/>
    </source>
</evidence>
<dbReference type="Proteomes" id="UP000321393">
    <property type="component" value="Unassembled WGS sequence"/>
</dbReference>
<comment type="caution">
    <text evidence="1">The sequence shown here is derived from an EMBL/GenBank/DDBJ whole genome shotgun (WGS) entry which is preliminary data.</text>
</comment>
<dbReference type="AlphaFoldDB" id="A0A5A7SKW2"/>
<dbReference type="EMBL" id="SSTE01023063">
    <property type="protein sequence ID" value="KAA0025889.1"/>
    <property type="molecule type" value="Genomic_DNA"/>
</dbReference>
<gene>
    <name evidence="1" type="ORF">E6C27_scaffold34G001770</name>
</gene>
<proteinExistence type="predicted"/>